<sequence length="247" mass="27536">MSILRAASDVVVRVSSDNSLAPERRISPSWSIAQLKSKLELMTGVPPSFQRLTLRLPHSSGPIAIEGVDEESLHVADFPFQPYAELHVADTRPLSARPNFVDVSAIEKYTMPGEQYEGLQDTVLAWKKRQQLGRFDPNKPDLIQLKVQKMQDEIDSRGIAVGRRCRVGGAELDRRGTVRYVGPVQEIPGEGLWVGIENDEPVGKNDGSVSGKQYFTCKPKHGSFIRPDRVDIGDYPVLNDLEDMEEI</sequence>
<dbReference type="AlphaFoldDB" id="A0A3N4LTT7"/>
<evidence type="ECO:0000256" key="1">
    <source>
        <dbReference type="ARBA" id="ARBA00004496"/>
    </source>
</evidence>
<evidence type="ECO:0000313" key="6">
    <source>
        <dbReference type="EMBL" id="RPB26287.1"/>
    </source>
</evidence>
<dbReference type="GO" id="GO:0005938">
    <property type="term" value="C:cell cortex"/>
    <property type="evidence" value="ECO:0007669"/>
    <property type="project" value="TreeGrafter"/>
</dbReference>
<dbReference type="SUPFAM" id="SSF74924">
    <property type="entry name" value="Cap-Gly domain"/>
    <property type="match status" value="1"/>
</dbReference>
<dbReference type="Gene3D" id="2.30.30.190">
    <property type="entry name" value="CAP Gly-rich-like domain"/>
    <property type="match status" value="1"/>
</dbReference>
<accession>A0A3N4LTT7</accession>
<dbReference type="SMART" id="SM01052">
    <property type="entry name" value="CAP_GLY"/>
    <property type="match status" value="1"/>
</dbReference>
<dbReference type="PANTHER" id="PTHR18916:SF85">
    <property type="entry name" value="TUBULIN-FOLDING COFACTOR B"/>
    <property type="match status" value="1"/>
</dbReference>
<comment type="similarity">
    <text evidence="4">Belongs to the TBCB family.</text>
</comment>
<dbReference type="FunCoup" id="A0A3N4LTT7">
    <property type="interactions" value="717"/>
</dbReference>
<evidence type="ECO:0000256" key="2">
    <source>
        <dbReference type="ARBA" id="ARBA00022490"/>
    </source>
</evidence>
<dbReference type="STRING" id="1051890.A0A3N4LTT7"/>
<dbReference type="InterPro" id="IPR036859">
    <property type="entry name" value="CAP-Gly_dom_sf"/>
</dbReference>
<gene>
    <name evidence="6" type="ORF">L211DRAFT_781678</name>
</gene>
<dbReference type="InterPro" id="IPR045172">
    <property type="entry name" value="TBCB_Ubl"/>
</dbReference>
<dbReference type="GO" id="GO:0007021">
    <property type="term" value="P:tubulin complex assembly"/>
    <property type="evidence" value="ECO:0007669"/>
    <property type="project" value="InterPro"/>
</dbReference>
<dbReference type="EMBL" id="ML121535">
    <property type="protein sequence ID" value="RPB26287.1"/>
    <property type="molecule type" value="Genomic_DNA"/>
</dbReference>
<feature type="domain" description="CAP-Gly" evidence="5">
    <location>
        <begin position="190"/>
        <end position="226"/>
    </location>
</feature>
<dbReference type="GO" id="GO:0007023">
    <property type="term" value="P:post-chaperonin tubulin folding pathway"/>
    <property type="evidence" value="ECO:0007669"/>
    <property type="project" value="InterPro"/>
</dbReference>
<dbReference type="PROSITE" id="PS50245">
    <property type="entry name" value="CAP_GLY_2"/>
    <property type="match status" value="1"/>
</dbReference>
<dbReference type="GO" id="GO:0035371">
    <property type="term" value="C:microtubule plus-end"/>
    <property type="evidence" value="ECO:0007669"/>
    <property type="project" value="TreeGrafter"/>
</dbReference>
<dbReference type="Pfam" id="PF01302">
    <property type="entry name" value="CAP_GLY"/>
    <property type="match status" value="1"/>
</dbReference>
<dbReference type="InParanoid" id="A0A3N4LTT7"/>
<keyword evidence="3" id="KW-0143">Chaperone</keyword>
<dbReference type="Proteomes" id="UP000267821">
    <property type="component" value="Unassembled WGS sequence"/>
</dbReference>
<dbReference type="SUPFAM" id="SSF54236">
    <property type="entry name" value="Ubiquitin-like"/>
    <property type="match status" value="1"/>
</dbReference>
<dbReference type="PANTHER" id="PTHR18916">
    <property type="entry name" value="DYNACTIN 1-RELATED MICROTUBULE-BINDING"/>
    <property type="match status" value="1"/>
</dbReference>
<dbReference type="OrthoDB" id="5295208at2759"/>
<evidence type="ECO:0000256" key="4">
    <source>
        <dbReference type="ARBA" id="ARBA00025779"/>
    </source>
</evidence>
<dbReference type="GO" id="GO:0051010">
    <property type="term" value="F:microtubule plus-end binding"/>
    <property type="evidence" value="ECO:0007669"/>
    <property type="project" value="TreeGrafter"/>
</dbReference>
<evidence type="ECO:0000259" key="5">
    <source>
        <dbReference type="PROSITE" id="PS50245"/>
    </source>
</evidence>
<dbReference type="InterPro" id="IPR029071">
    <property type="entry name" value="Ubiquitin-like_domsf"/>
</dbReference>
<dbReference type="CDD" id="cd01789">
    <property type="entry name" value="Ubl_TBCB"/>
    <property type="match status" value="1"/>
</dbReference>
<name>A0A3N4LTT7_9PEZI</name>
<dbReference type="GO" id="GO:0043014">
    <property type="term" value="F:alpha-tubulin binding"/>
    <property type="evidence" value="ECO:0007669"/>
    <property type="project" value="InterPro"/>
</dbReference>
<dbReference type="PROSITE" id="PS00845">
    <property type="entry name" value="CAP_GLY_1"/>
    <property type="match status" value="1"/>
</dbReference>
<comment type="subcellular location">
    <subcellularLocation>
        <location evidence="1">Cytoplasm</location>
    </subcellularLocation>
</comment>
<evidence type="ECO:0000313" key="7">
    <source>
        <dbReference type="Proteomes" id="UP000267821"/>
    </source>
</evidence>
<dbReference type="InterPro" id="IPR000626">
    <property type="entry name" value="Ubiquitin-like_dom"/>
</dbReference>
<proteinExistence type="inferred from homology"/>
<organism evidence="6 7">
    <name type="scientific">Terfezia boudieri ATCC MYA-4762</name>
    <dbReference type="NCBI Taxonomy" id="1051890"/>
    <lineage>
        <taxon>Eukaryota</taxon>
        <taxon>Fungi</taxon>
        <taxon>Dikarya</taxon>
        <taxon>Ascomycota</taxon>
        <taxon>Pezizomycotina</taxon>
        <taxon>Pezizomycetes</taxon>
        <taxon>Pezizales</taxon>
        <taxon>Pezizaceae</taxon>
        <taxon>Terfezia</taxon>
    </lineage>
</organism>
<dbReference type="GO" id="GO:0031122">
    <property type="term" value="P:cytoplasmic microtubule organization"/>
    <property type="evidence" value="ECO:0007669"/>
    <property type="project" value="TreeGrafter"/>
</dbReference>
<protein>
    <recommendedName>
        <fullName evidence="5">CAP-Gly domain-containing protein</fullName>
    </recommendedName>
</protein>
<keyword evidence="7" id="KW-1185">Reference proteome</keyword>
<dbReference type="Gene3D" id="3.10.20.90">
    <property type="entry name" value="Phosphatidylinositol 3-kinase Catalytic Subunit, Chain A, domain 1"/>
    <property type="match status" value="1"/>
</dbReference>
<evidence type="ECO:0000256" key="3">
    <source>
        <dbReference type="ARBA" id="ARBA00023186"/>
    </source>
</evidence>
<reference evidence="6 7" key="1">
    <citation type="journal article" date="2018" name="Nat. Ecol. Evol.">
        <title>Pezizomycetes genomes reveal the molecular basis of ectomycorrhizal truffle lifestyle.</title>
        <authorList>
            <person name="Murat C."/>
            <person name="Payen T."/>
            <person name="Noel B."/>
            <person name="Kuo A."/>
            <person name="Morin E."/>
            <person name="Chen J."/>
            <person name="Kohler A."/>
            <person name="Krizsan K."/>
            <person name="Balestrini R."/>
            <person name="Da Silva C."/>
            <person name="Montanini B."/>
            <person name="Hainaut M."/>
            <person name="Levati E."/>
            <person name="Barry K.W."/>
            <person name="Belfiori B."/>
            <person name="Cichocki N."/>
            <person name="Clum A."/>
            <person name="Dockter R.B."/>
            <person name="Fauchery L."/>
            <person name="Guy J."/>
            <person name="Iotti M."/>
            <person name="Le Tacon F."/>
            <person name="Lindquist E.A."/>
            <person name="Lipzen A."/>
            <person name="Malagnac F."/>
            <person name="Mello A."/>
            <person name="Molinier V."/>
            <person name="Miyauchi S."/>
            <person name="Poulain J."/>
            <person name="Riccioni C."/>
            <person name="Rubini A."/>
            <person name="Sitrit Y."/>
            <person name="Splivallo R."/>
            <person name="Traeger S."/>
            <person name="Wang M."/>
            <person name="Zifcakova L."/>
            <person name="Wipf D."/>
            <person name="Zambonelli A."/>
            <person name="Paolocci F."/>
            <person name="Nowrousian M."/>
            <person name="Ottonello S."/>
            <person name="Baldrian P."/>
            <person name="Spatafora J.W."/>
            <person name="Henrissat B."/>
            <person name="Nagy L.G."/>
            <person name="Aury J.M."/>
            <person name="Wincker P."/>
            <person name="Grigoriev I.V."/>
            <person name="Bonfante P."/>
            <person name="Martin F.M."/>
        </authorList>
    </citation>
    <scope>NUCLEOTIDE SEQUENCE [LARGE SCALE GENOMIC DNA]</scope>
    <source>
        <strain evidence="6 7">ATCC MYA-4762</strain>
    </source>
</reference>
<dbReference type="InterPro" id="IPR000938">
    <property type="entry name" value="CAP-Gly_domain"/>
</dbReference>
<dbReference type="Pfam" id="PF14560">
    <property type="entry name" value="Ubiquitin_2"/>
    <property type="match status" value="1"/>
</dbReference>
<keyword evidence="2" id="KW-0963">Cytoplasm</keyword>
<dbReference type="GO" id="GO:0005634">
    <property type="term" value="C:nucleus"/>
    <property type="evidence" value="ECO:0007669"/>
    <property type="project" value="TreeGrafter"/>
</dbReference>